<evidence type="ECO:0000256" key="1">
    <source>
        <dbReference type="SAM" id="MobiDB-lite"/>
    </source>
</evidence>
<gene>
    <name evidence="3" type="primary">del</name>
</gene>
<protein>
    <submittedName>
        <fullName evidence="3">Uncharacterized protein del isoform X1</fullName>
    </submittedName>
</protein>
<feature type="region of interest" description="Disordered" evidence="1">
    <location>
        <begin position="316"/>
        <end position="398"/>
    </location>
</feature>
<dbReference type="InParanoid" id="A0A6I8VYZ0"/>
<dbReference type="RefSeq" id="XP_033235739.1">
    <property type="nucleotide sequence ID" value="XM_033379848.1"/>
</dbReference>
<organism evidence="2 3">
    <name type="scientific">Drosophila pseudoobscura pseudoobscura</name>
    <name type="common">Fruit fly</name>
    <dbReference type="NCBI Taxonomy" id="46245"/>
    <lineage>
        <taxon>Eukaryota</taxon>
        <taxon>Metazoa</taxon>
        <taxon>Ecdysozoa</taxon>
        <taxon>Arthropoda</taxon>
        <taxon>Hexapoda</taxon>
        <taxon>Insecta</taxon>
        <taxon>Pterygota</taxon>
        <taxon>Neoptera</taxon>
        <taxon>Endopterygota</taxon>
        <taxon>Diptera</taxon>
        <taxon>Brachycera</taxon>
        <taxon>Muscomorpha</taxon>
        <taxon>Ephydroidea</taxon>
        <taxon>Drosophilidae</taxon>
        <taxon>Drosophila</taxon>
        <taxon>Sophophora</taxon>
    </lineage>
</organism>
<evidence type="ECO:0000313" key="2">
    <source>
        <dbReference type="Proteomes" id="UP000001819"/>
    </source>
</evidence>
<feature type="region of interest" description="Disordered" evidence="1">
    <location>
        <begin position="125"/>
        <end position="144"/>
    </location>
</feature>
<sequence>MREEQILRLWRQMKKKHGADRLSKHEWKILRADFLTSWNTLTFDKFSKDQLAEATLREELQETTRAYSGLEKGLASRLSTRRRSTKLETNPIATSEGSIPPAQENTGSSQRKPSSLPLVLLGLEKDQTQSSKPSRSAVKARTKPVATPDKLIALPREPTSLENVIYIVKGDQSRLLNRRPNSRGTPKLAPTTDGHIELETGDQKRASKASQSRVKTEVKLSAISDSSVPPTQEITGSSKRKPMSLLLDHSEPESTDQSQLLNCRPSSRPRPKLAPTPDGHIELEKRDKKRAPKPTQNPKHKKFMSEVKSAAIFYSSIPPTQEHTGSSPPLDRAGTEKGEKSQSPKHITSLLPLDLLGTEKGDQSGSSKHTSVKPRTKSPATPDGDIPPSTLKGSIPSSPVLEEADFSCSWKLTKSRKQRDRILERQREDVENFLDDVPLFELRKHVTKTNGTETEGKNNKTIENNSPSKSPVKRKPADTIPIPLQPIKRRRQKHVPVKISHHLESVPFMPKIEMVPAPTDLSTDILEESAEIGIAVRKIQELMDLEKEAEIVDDDPEFVESPITACCTDKKIDLSHENNVEHTEIMTLFELGDEGDRTPEIDRCLKIFTTKTPSEIDDQLAVTTEFFERLPNSSTVDLEKADLMEEEEEVLDYEEDGDVDDDVLSVTATSWDDMEEEEKQPEPSKASLRNFRIPRLTKEILQSQPKIMCSLYNNEALNEKEQEEPQRQTLKQRKSSGSATSTPSASPFVPPLALASALPLEATPIIQPLYDQRQNIFGHNANPVAPAITLAPPPAAVRNPTIHTLNEKAQRKIKGISLTQTQYSVPPSALSIAPSQTLVRSPLVNSTNDQEGRKIHVNSLAQNIYTAPSPASVAQTLYSAPPQTISPRQDNRTLTMQQAATVMPSLGNPRTQAITARHVIEPVPKFDAPYRSTAATMQTIRTDRTKWFSDEYWMLNLFGVKCLENLDDVCSAQSCNHTFTGIGELSRKLMRLDVDSLLFTYQQMLMRSQRLFLTFAPVYVDIFEAKNLQNDLLHLLMDCRLYKSLCASIINKAFTALKNMGLETQATLCIMEYLWMPRKAHNFTETTLTILKVLGSSNWYNYTDKMVELCQIYGVSLPTEVLLTILSAANERHELKSEAVKFFLVMGVAPEELREELTAAIKLFAEKDN</sequence>
<feature type="compositionally biased region" description="Polar residues" evidence="1">
    <location>
        <begin position="317"/>
        <end position="327"/>
    </location>
</feature>
<feature type="region of interest" description="Disordered" evidence="1">
    <location>
        <begin position="671"/>
        <end position="690"/>
    </location>
</feature>
<feature type="compositionally biased region" description="Polar residues" evidence="1">
    <location>
        <begin position="255"/>
        <end position="265"/>
    </location>
</feature>
<feature type="compositionally biased region" description="Polar residues" evidence="1">
    <location>
        <begin position="223"/>
        <end position="237"/>
    </location>
</feature>
<dbReference type="Proteomes" id="UP000001819">
    <property type="component" value="Chromosome 4"/>
</dbReference>
<feature type="compositionally biased region" description="Polar residues" evidence="1">
    <location>
        <begin position="91"/>
        <end position="113"/>
    </location>
</feature>
<keyword evidence="2" id="KW-1185">Reference proteome</keyword>
<accession>A0A6I8VYZ0</accession>
<proteinExistence type="predicted"/>
<feature type="compositionally biased region" description="Basic and acidic residues" evidence="1">
    <location>
        <begin position="194"/>
        <end position="205"/>
    </location>
</feature>
<name>A0A6I8VYZ0_DROPS</name>
<feature type="region of interest" description="Disordered" evidence="1">
    <location>
        <begin position="718"/>
        <end position="748"/>
    </location>
</feature>
<feature type="region of interest" description="Disordered" evidence="1">
    <location>
        <begin position="71"/>
        <end position="114"/>
    </location>
</feature>
<feature type="compositionally biased region" description="Basic residues" evidence="1">
    <location>
        <begin position="287"/>
        <end position="302"/>
    </location>
</feature>
<dbReference type="ExpressionAtlas" id="A0A6I8VYZ0">
    <property type="expression patterns" value="baseline"/>
</dbReference>
<feature type="region of interest" description="Disordered" evidence="1">
    <location>
        <begin position="450"/>
        <end position="479"/>
    </location>
</feature>
<feature type="compositionally biased region" description="Low complexity" evidence="1">
    <location>
        <begin position="735"/>
        <end position="748"/>
    </location>
</feature>
<dbReference type="AlphaFoldDB" id="A0A6I8VYZ0"/>
<feature type="compositionally biased region" description="Basic and acidic residues" evidence="1">
    <location>
        <begin position="333"/>
        <end position="342"/>
    </location>
</feature>
<feature type="region of interest" description="Disordered" evidence="1">
    <location>
        <begin position="176"/>
        <end position="304"/>
    </location>
</feature>
<evidence type="ECO:0000313" key="3">
    <source>
        <dbReference type="RefSeq" id="XP_033235739.1"/>
    </source>
</evidence>
<reference evidence="3" key="1">
    <citation type="submission" date="2025-08" db="UniProtKB">
        <authorList>
            <consortium name="RefSeq"/>
        </authorList>
    </citation>
    <scope>IDENTIFICATION</scope>
    <source>
        <strain evidence="3">MV-25-SWS-2005</strain>
        <tissue evidence="3">Whole body</tissue>
    </source>
</reference>